<keyword evidence="3" id="KW-0732">Signal</keyword>
<evidence type="ECO:0000256" key="3">
    <source>
        <dbReference type="SAM" id="SignalP"/>
    </source>
</evidence>
<comment type="caution">
    <text evidence="4">The sequence shown here is derived from an EMBL/GenBank/DDBJ whole genome shotgun (WGS) entry which is preliminary data.</text>
</comment>
<dbReference type="Proteomes" id="UP000466730">
    <property type="component" value="Unassembled WGS sequence"/>
</dbReference>
<reference evidence="4 5" key="1">
    <citation type="submission" date="2019-11" db="EMBL/GenBank/DDBJ databases">
        <title>Draft Whole-Genome sequence of the marine photosynthetic bacterium Rhodovulum strictum DSM 11289.</title>
        <authorList>
            <person name="Kyndt J.A."/>
            <person name="Meyer T.E."/>
        </authorList>
    </citation>
    <scope>NUCLEOTIDE SEQUENCE [LARGE SCALE GENOMIC DNA]</scope>
    <source>
        <strain evidence="4 5">DSM 11289</strain>
    </source>
</reference>
<gene>
    <name evidence="4" type="ORF">GH815_03645</name>
</gene>
<dbReference type="AlphaFoldDB" id="A0A844BBS0"/>
<accession>A0A844BBS0</accession>
<feature type="region of interest" description="Disordered" evidence="1">
    <location>
        <begin position="130"/>
        <end position="171"/>
    </location>
</feature>
<sequence>MRKGTKATAAAALLFLAAGAMFSTPWSRGDAAVTPPHADPAPGLAVAQLVPRLYLTAFVQPARQICLRPQGGLCLPIWGGQCFAAIAGPVAQDGPGCVPGAADFALSLPGRAPGPADPADRLAGGFGPFGGSAGLPWQPGSGPGSEPAGHMSGLPMAAGLPGRDPWGAAAPGPLGSVRPVTLPVTGEPGAEPGAGGPSVVPLPPSLVLVLAGLGALGLVGRRRR</sequence>
<name>A0A844BBS0_9RHOB</name>
<proteinExistence type="predicted"/>
<evidence type="ECO:0008006" key="6">
    <source>
        <dbReference type="Google" id="ProtNLM"/>
    </source>
</evidence>
<evidence type="ECO:0000313" key="4">
    <source>
        <dbReference type="EMBL" id="MRH20078.1"/>
    </source>
</evidence>
<protein>
    <recommendedName>
        <fullName evidence="6">VPLPA-CTERM protein sorting domain-containing protein</fullName>
    </recommendedName>
</protein>
<evidence type="ECO:0000256" key="1">
    <source>
        <dbReference type="SAM" id="MobiDB-lite"/>
    </source>
</evidence>
<organism evidence="4 5">
    <name type="scientific">Rhodovulum strictum</name>
    <dbReference type="NCBI Taxonomy" id="58314"/>
    <lineage>
        <taxon>Bacteria</taxon>
        <taxon>Pseudomonadati</taxon>
        <taxon>Pseudomonadota</taxon>
        <taxon>Alphaproteobacteria</taxon>
        <taxon>Rhodobacterales</taxon>
        <taxon>Paracoccaceae</taxon>
        <taxon>Rhodovulum</taxon>
    </lineage>
</organism>
<feature type="signal peptide" evidence="3">
    <location>
        <begin position="1"/>
        <end position="22"/>
    </location>
</feature>
<keyword evidence="2" id="KW-0472">Membrane</keyword>
<keyword evidence="2" id="KW-0812">Transmembrane</keyword>
<evidence type="ECO:0000313" key="5">
    <source>
        <dbReference type="Proteomes" id="UP000466730"/>
    </source>
</evidence>
<keyword evidence="2" id="KW-1133">Transmembrane helix</keyword>
<feature type="transmembrane region" description="Helical" evidence="2">
    <location>
        <begin position="202"/>
        <end position="220"/>
    </location>
</feature>
<feature type="chain" id="PRO_5032523961" description="VPLPA-CTERM protein sorting domain-containing protein" evidence="3">
    <location>
        <begin position="23"/>
        <end position="224"/>
    </location>
</feature>
<keyword evidence="5" id="KW-1185">Reference proteome</keyword>
<evidence type="ECO:0000256" key="2">
    <source>
        <dbReference type="SAM" id="Phobius"/>
    </source>
</evidence>
<dbReference type="RefSeq" id="WP_153747393.1">
    <property type="nucleotide sequence ID" value="NZ_BAAADI010000006.1"/>
</dbReference>
<dbReference type="EMBL" id="WJPO01000003">
    <property type="protein sequence ID" value="MRH20078.1"/>
    <property type="molecule type" value="Genomic_DNA"/>
</dbReference>